<dbReference type="EMBL" id="LR796287">
    <property type="protein sequence ID" value="CAB4134571.1"/>
    <property type="molecule type" value="Genomic_DNA"/>
</dbReference>
<name>A0A6J5LK39_9CAUD</name>
<dbReference type="EMBL" id="LR796731">
    <property type="protein sequence ID" value="CAB4162131.1"/>
    <property type="molecule type" value="Genomic_DNA"/>
</dbReference>
<sequence length="150" mass="17144">MRTKAEIMATRKGGPIPDLAYLAEDGRKKCKICQETKSTKAFCAGRTSLDGLETRCRECNKARVRAIRDKRPGYNKEHTKAFRERYPEKRAAHRAVERALKAGTLKKQPCSVCGKTDSESHHEDYNQPLEVIWFCRAHHAAHHEAKRKAI</sequence>
<protein>
    <recommendedName>
        <fullName evidence="3">Recombination endonuclease VII</fullName>
    </recommendedName>
</protein>
<accession>A0A6J5LK39</accession>
<evidence type="ECO:0000313" key="2">
    <source>
        <dbReference type="EMBL" id="CAB4162131.1"/>
    </source>
</evidence>
<proteinExistence type="predicted"/>
<evidence type="ECO:0008006" key="3">
    <source>
        <dbReference type="Google" id="ProtNLM"/>
    </source>
</evidence>
<organism evidence="1">
    <name type="scientific">uncultured Caudovirales phage</name>
    <dbReference type="NCBI Taxonomy" id="2100421"/>
    <lineage>
        <taxon>Viruses</taxon>
        <taxon>Duplodnaviria</taxon>
        <taxon>Heunggongvirae</taxon>
        <taxon>Uroviricota</taxon>
        <taxon>Caudoviricetes</taxon>
        <taxon>Peduoviridae</taxon>
        <taxon>Maltschvirus</taxon>
        <taxon>Maltschvirus maltsch</taxon>
    </lineage>
</organism>
<reference evidence="1" key="1">
    <citation type="submission" date="2020-04" db="EMBL/GenBank/DDBJ databases">
        <authorList>
            <person name="Chiriac C."/>
            <person name="Salcher M."/>
            <person name="Ghai R."/>
            <person name="Kavagutti S V."/>
        </authorList>
    </citation>
    <scope>NUCLEOTIDE SEQUENCE</scope>
</reference>
<evidence type="ECO:0000313" key="1">
    <source>
        <dbReference type="EMBL" id="CAB4134571.1"/>
    </source>
</evidence>
<gene>
    <name evidence="1" type="ORF">UFOVP279_44</name>
    <name evidence="2" type="ORF">UFOVP781_19</name>
</gene>